<gene>
    <name evidence="2" type="ORF">LGLO00237_LOCUS3513</name>
</gene>
<feature type="transmembrane region" description="Helical" evidence="1">
    <location>
        <begin position="136"/>
        <end position="160"/>
    </location>
</feature>
<feature type="transmembrane region" description="Helical" evidence="1">
    <location>
        <begin position="184"/>
        <end position="203"/>
    </location>
</feature>
<dbReference type="Gene3D" id="3.40.50.1820">
    <property type="entry name" value="alpha/beta hydrolase"/>
    <property type="match status" value="1"/>
</dbReference>
<reference evidence="2" key="1">
    <citation type="submission" date="2021-01" db="EMBL/GenBank/DDBJ databases">
        <authorList>
            <person name="Corre E."/>
            <person name="Pelletier E."/>
            <person name="Niang G."/>
            <person name="Scheremetjew M."/>
            <person name="Finn R."/>
            <person name="Kale V."/>
            <person name="Holt S."/>
            <person name="Cochrane G."/>
            <person name="Meng A."/>
            <person name="Brown T."/>
            <person name="Cohen L."/>
        </authorList>
    </citation>
    <scope>NUCLEOTIDE SEQUENCE</scope>
    <source>
        <strain evidence="2">CCCM811</strain>
    </source>
</reference>
<dbReference type="SUPFAM" id="SSF53474">
    <property type="entry name" value="alpha/beta-Hydrolases"/>
    <property type="match status" value="1"/>
</dbReference>
<keyword evidence="1" id="KW-1133">Transmembrane helix</keyword>
<protein>
    <recommendedName>
        <fullName evidence="3">AB hydrolase-1 domain-containing protein</fullName>
    </recommendedName>
</protein>
<evidence type="ECO:0000256" key="1">
    <source>
        <dbReference type="SAM" id="Phobius"/>
    </source>
</evidence>
<keyword evidence="1" id="KW-0812">Transmembrane</keyword>
<dbReference type="PANTHER" id="PTHR37471:SF1">
    <property type="entry name" value="AB HYDROLASE-1 DOMAIN-CONTAINING PROTEIN"/>
    <property type="match status" value="1"/>
</dbReference>
<proteinExistence type="predicted"/>
<organism evidence="2">
    <name type="scientific">Lotharella globosa</name>
    <dbReference type="NCBI Taxonomy" id="91324"/>
    <lineage>
        <taxon>Eukaryota</taxon>
        <taxon>Sar</taxon>
        <taxon>Rhizaria</taxon>
        <taxon>Cercozoa</taxon>
        <taxon>Chlorarachniophyceae</taxon>
        <taxon>Lotharella</taxon>
    </lineage>
</organism>
<dbReference type="PANTHER" id="PTHR37471">
    <property type="entry name" value="UNNAMED PRODUCT"/>
    <property type="match status" value="1"/>
</dbReference>
<sequence>MTAAERWDLWKRCIAHVPSVEGFSRGWFRYLEDDLRDSRLPEGGGRQMVAFADLRRSNVKHWIAWGLWGRKLQPGKHDDDAAGGGVDADELERYVQHLEKNLGSSLPSGRFPEGMNRDIEVLQFSLEPVRCHWKPFCVFAILELAWFGFALVLFAMGFSYRRKDDVAYWIREGRAAGQPKPPVVLLHGVGLGVLPYISMLGWIGKQEGWGRTWIAVESPEYPRYHATSLMSVPMDYARTLKNVLMAHGSAEAIFLGHSIGTVYLTWIVRNAPEIVRDVILVDPVCLLLHHSKVLWNFLYARPPALSMPEVVQRWVVLMDPNISYRLRRNFTWYQVGSSITINSIPPKQTDSPTVNLKLMPLTRGKKNNNTKNILWMDEIPSRASVLVLLAEKDEYVPTSEVADYVSRYAAHRHNRTPEESKPSLHEVQRKDHSKVQIQWLQAGARHGDCVLNEDGIKIFKKAILEFLQR</sequence>
<dbReference type="EMBL" id="HBIV01004965">
    <property type="protein sequence ID" value="CAE0649197.1"/>
    <property type="molecule type" value="Transcribed_RNA"/>
</dbReference>
<name>A0A7S4DGR3_9EUKA</name>
<evidence type="ECO:0000313" key="2">
    <source>
        <dbReference type="EMBL" id="CAE0649197.1"/>
    </source>
</evidence>
<keyword evidence="1" id="KW-0472">Membrane</keyword>
<evidence type="ECO:0008006" key="3">
    <source>
        <dbReference type="Google" id="ProtNLM"/>
    </source>
</evidence>
<dbReference type="AlphaFoldDB" id="A0A7S4DGR3"/>
<dbReference type="InterPro" id="IPR029058">
    <property type="entry name" value="AB_hydrolase_fold"/>
</dbReference>
<accession>A0A7S4DGR3</accession>